<evidence type="ECO:0000256" key="1">
    <source>
        <dbReference type="ARBA" id="ARBA00007274"/>
    </source>
</evidence>
<dbReference type="AlphaFoldDB" id="A0A4Q9R2V2"/>
<evidence type="ECO:0000313" key="6">
    <source>
        <dbReference type="Proteomes" id="UP000293172"/>
    </source>
</evidence>
<evidence type="ECO:0000313" key="5">
    <source>
        <dbReference type="EMBL" id="TBU93902.1"/>
    </source>
</evidence>
<dbReference type="Pfam" id="PF00132">
    <property type="entry name" value="Hexapep"/>
    <property type="match status" value="1"/>
</dbReference>
<gene>
    <name evidence="5" type="ORF">DNK44_09500</name>
</gene>
<dbReference type="InterPro" id="IPR018357">
    <property type="entry name" value="Hexapep_transf_CS"/>
</dbReference>
<dbReference type="InterPro" id="IPR050179">
    <property type="entry name" value="Trans_hexapeptide_repeat"/>
</dbReference>
<dbReference type="OrthoDB" id="6004817at2"/>
<proteinExistence type="inferred from homology"/>
<reference evidence="5 6" key="1">
    <citation type="submission" date="2018-06" db="EMBL/GenBank/DDBJ databases">
        <title>Three novel Pseudomonas species isolated from symptomatic oak.</title>
        <authorList>
            <person name="Bueno-Gonzalez V."/>
            <person name="Brady C."/>
        </authorList>
    </citation>
    <scope>NUCLEOTIDE SEQUENCE [LARGE SCALE GENOMIC DNA]</scope>
    <source>
        <strain evidence="5 6">P6B</strain>
    </source>
</reference>
<accession>A0A4Q9R2V2</accession>
<dbReference type="PANTHER" id="PTHR43300">
    <property type="entry name" value="ACETYLTRANSFERASE"/>
    <property type="match status" value="1"/>
</dbReference>
<evidence type="ECO:0000256" key="4">
    <source>
        <dbReference type="ARBA" id="ARBA00023315"/>
    </source>
</evidence>
<name>A0A4Q9R2V2_9GAMM</name>
<dbReference type="SUPFAM" id="SSF51161">
    <property type="entry name" value="Trimeric LpxA-like enzymes"/>
    <property type="match status" value="1"/>
</dbReference>
<organism evidence="5 6">
    <name type="scientific">Phytopseudomonas dryadis</name>
    <dbReference type="NCBI Taxonomy" id="2487520"/>
    <lineage>
        <taxon>Bacteria</taxon>
        <taxon>Pseudomonadati</taxon>
        <taxon>Pseudomonadota</taxon>
        <taxon>Gammaproteobacteria</taxon>
        <taxon>Pseudomonadales</taxon>
        <taxon>Pseudomonadaceae</taxon>
        <taxon>Phytopseudomonas</taxon>
    </lineage>
</organism>
<dbReference type="InterPro" id="IPR011004">
    <property type="entry name" value="Trimer_LpxA-like_sf"/>
</dbReference>
<dbReference type="EMBL" id="QJUL01000011">
    <property type="protein sequence ID" value="TBU93902.1"/>
    <property type="molecule type" value="Genomic_DNA"/>
</dbReference>
<dbReference type="GO" id="GO:0016746">
    <property type="term" value="F:acyltransferase activity"/>
    <property type="evidence" value="ECO:0007669"/>
    <property type="project" value="UniProtKB-KW"/>
</dbReference>
<dbReference type="InterPro" id="IPR001451">
    <property type="entry name" value="Hexapep"/>
</dbReference>
<evidence type="ECO:0000256" key="2">
    <source>
        <dbReference type="ARBA" id="ARBA00022679"/>
    </source>
</evidence>
<protein>
    <submittedName>
        <fullName evidence="5">UDP-3-O-(3-hydroxymyristoyl)glucosamine N-acyltransferase</fullName>
    </submittedName>
</protein>
<evidence type="ECO:0000256" key="3">
    <source>
        <dbReference type="ARBA" id="ARBA00022737"/>
    </source>
</evidence>
<comment type="caution">
    <text evidence="5">The sequence shown here is derived from an EMBL/GenBank/DDBJ whole genome shotgun (WGS) entry which is preliminary data.</text>
</comment>
<keyword evidence="4 5" id="KW-0012">Acyltransferase</keyword>
<dbReference type="PROSITE" id="PS00101">
    <property type="entry name" value="HEXAPEP_TRANSFERASES"/>
    <property type="match status" value="1"/>
</dbReference>
<dbReference type="PANTHER" id="PTHR43300:SF7">
    <property type="entry name" value="UDP-N-ACETYLBACILLOSAMINE N-ACETYLTRANSFERASE"/>
    <property type="match status" value="1"/>
</dbReference>
<dbReference type="Proteomes" id="UP000293172">
    <property type="component" value="Unassembled WGS sequence"/>
</dbReference>
<comment type="similarity">
    <text evidence="1">Belongs to the transferase hexapeptide repeat family.</text>
</comment>
<sequence length="207" mass="22494">MASKWVVGASAYLEQAFQAWKQARPQQSLERIEILQYADYSFDLAVIDSLNPADGDMFVAFDERFGNFKRMELMQAAMARGFKLEAFIHPSAVVGAGVSIGMNVFVGPLAVIGHGTRIDDNSVIHAGVHIGAGGKIMSSCWIENGVQLGAAVELGAHCTIRMGASICAGVKVGHGCELAWPRLYERDVPNRTVFDCRYDEPIHTYGA</sequence>
<keyword evidence="3" id="KW-0677">Repeat</keyword>
<dbReference type="Gene3D" id="2.160.10.10">
    <property type="entry name" value="Hexapeptide repeat proteins"/>
    <property type="match status" value="1"/>
</dbReference>
<keyword evidence="2 5" id="KW-0808">Transferase</keyword>